<dbReference type="SMART" id="SM00028">
    <property type="entry name" value="TPR"/>
    <property type="match status" value="3"/>
</dbReference>
<sequence>MKNIILTLLFLGVISCQEHNNQTPVASTQDYEALMAKAAEPQQNLTQSDIEFWQNKLKNEPQNITYLSKLASLYSSQFRVDGNIDHIYKADSIFELVAERNPFSNAATFQALGVNAITKHEFQKAREYAKSALSEGDQQGASYNLLFDASMEVGDYATAEGILNRYEQKNSFQYLIRASKMADHKGDLDLAIHLMEKAHERVKGNENLYLWSKSNLGDMYGHAGRITDSYNAYLDVLNKNVQHWHSWQGLAWIAYAKDGNVSEARRILKFVDQHHFDPQLKLSLAELADFEGNAEEAQNLKEEYHQIVSDQKYLAMYNKYLILLEAEDLNYPEVALARAEREKNYRPTPDMFDLLAWSHLKNGDKQKALEIAQTQVEGKTSEPDVIFHLGMIYLENGESKKAKTYLNEALEASYELGPITTQAVQTALSSL</sequence>
<dbReference type="InterPro" id="IPR011990">
    <property type="entry name" value="TPR-like_helical_dom_sf"/>
</dbReference>
<protein>
    <submittedName>
        <fullName evidence="3">Uncharacterized protein</fullName>
    </submittedName>
</protein>
<gene>
    <name evidence="3" type="ORF">AWW68_06500</name>
</gene>
<keyword evidence="4" id="KW-1185">Reference proteome</keyword>
<dbReference type="EMBL" id="LRPC01000001">
    <property type="protein sequence ID" value="KYG78413.1"/>
    <property type="molecule type" value="Genomic_DNA"/>
</dbReference>
<feature type="coiled-coil region" evidence="2">
    <location>
        <begin position="280"/>
        <end position="307"/>
    </location>
</feature>
<feature type="repeat" description="TPR" evidence="1">
    <location>
        <begin position="383"/>
        <end position="416"/>
    </location>
</feature>
<dbReference type="SUPFAM" id="SSF48452">
    <property type="entry name" value="TPR-like"/>
    <property type="match status" value="1"/>
</dbReference>
<dbReference type="PROSITE" id="PS50005">
    <property type="entry name" value="TPR"/>
    <property type="match status" value="1"/>
</dbReference>
<dbReference type="RefSeq" id="WP_068218141.1">
    <property type="nucleotide sequence ID" value="NZ_LRPC01000001.1"/>
</dbReference>
<organism evidence="3 4">
    <name type="scientific">Roseivirga spongicola</name>
    <dbReference type="NCBI Taxonomy" id="333140"/>
    <lineage>
        <taxon>Bacteria</taxon>
        <taxon>Pseudomonadati</taxon>
        <taxon>Bacteroidota</taxon>
        <taxon>Cytophagia</taxon>
        <taxon>Cytophagales</taxon>
        <taxon>Roseivirgaceae</taxon>
        <taxon>Roseivirga</taxon>
    </lineage>
</organism>
<name>A0A150XIB0_9BACT</name>
<proteinExistence type="predicted"/>
<reference evidence="3 4" key="1">
    <citation type="submission" date="2016-01" db="EMBL/GenBank/DDBJ databases">
        <title>Genome sequencing of Roseivirga spongicola UST030701-084.</title>
        <authorList>
            <person name="Selvaratnam C."/>
            <person name="Thevarajoo S."/>
            <person name="Goh K.M."/>
            <person name="Ee R."/>
            <person name="Chan K.-G."/>
            <person name="Chong C.S."/>
        </authorList>
    </citation>
    <scope>NUCLEOTIDE SEQUENCE [LARGE SCALE GENOMIC DNA]</scope>
    <source>
        <strain evidence="3 4">UST030701-084</strain>
    </source>
</reference>
<keyword evidence="2" id="KW-0175">Coiled coil</keyword>
<evidence type="ECO:0000256" key="1">
    <source>
        <dbReference type="PROSITE-ProRule" id="PRU00339"/>
    </source>
</evidence>
<keyword evidence="1" id="KW-0802">TPR repeat</keyword>
<comment type="caution">
    <text evidence="3">The sequence shown here is derived from an EMBL/GenBank/DDBJ whole genome shotgun (WGS) entry which is preliminary data.</text>
</comment>
<evidence type="ECO:0000313" key="4">
    <source>
        <dbReference type="Proteomes" id="UP000075606"/>
    </source>
</evidence>
<dbReference type="Pfam" id="PF13181">
    <property type="entry name" value="TPR_8"/>
    <property type="match status" value="1"/>
</dbReference>
<dbReference type="InterPro" id="IPR019734">
    <property type="entry name" value="TPR_rpt"/>
</dbReference>
<dbReference type="STRING" id="333140.AWW68_06500"/>
<dbReference type="AlphaFoldDB" id="A0A150XIB0"/>
<dbReference type="Gene3D" id="1.25.40.10">
    <property type="entry name" value="Tetratricopeptide repeat domain"/>
    <property type="match status" value="3"/>
</dbReference>
<dbReference type="Proteomes" id="UP000075606">
    <property type="component" value="Unassembled WGS sequence"/>
</dbReference>
<evidence type="ECO:0000313" key="3">
    <source>
        <dbReference type="EMBL" id="KYG78413.1"/>
    </source>
</evidence>
<accession>A0A150XIB0</accession>
<dbReference type="PROSITE" id="PS51257">
    <property type="entry name" value="PROKAR_LIPOPROTEIN"/>
    <property type="match status" value="1"/>
</dbReference>
<dbReference type="OrthoDB" id="1399920at2"/>
<evidence type="ECO:0000256" key="2">
    <source>
        <dbReference type="SAM" id="Coils"/>
    </source>
</evidence>